<sequence length="1368" mass="153244">CADVVAKTKEESSGRVEGESLLLPLLQGLLDAPDNEQTADSGTESGEDLRSGLLVEVQNVLSKLANSLKNDNNDMTPDRRSSLLQLVSRLQTGLSTTQLPNSGERRGSGGTGRFARRRRQNRHTVGVSSEELEDARRLMQEFGLCDTLNSGASTPSRTQLPLQKQNSEGSVLQKPSQFKSINSSHKTHVKNAVAKPYGSSASTSQSQSGTSSTVDTPTEVSETLEFPSSRPETKPPDMATYGEKKPLYNATAKQSIEPHKMESKSEDVSISFIPEIDKKPLQTSLSPPIKTTERGESTQESETDEDTVKAKQTPVVLSNQNVHEDQIPTDNESLKEFESSTNLILQSNPIYSKPKTPDFDDPKFNNRFNSKKLKMKRANTIDIPKPLEFYETEDDYESDTSLVEKPNSRINNYLALRGPIRVGRTNLNSSNMPVFEPKTDSDRKFMAFINKHNDNNNKGSLWAQKSQSNDRAGTNWNNRFGNIKTAFEKASTSTPSTPNTNMSSARNFWKSADDAVSAGRQSYNGPKVSKQGARHLQQMFEERDKQAQSKSPFDSSDEKNIVTGTLKVDTKGFDAKKNYRLVPQPLPVNKFSHAPTSAFAAIPKKNPPQMTVVTQPMVPPTSFTHPTQQTYVQPAPEPITKTSSKLYNSNYVQQTPKAPTQPPSKSFNSYIQPNPEPVLPSTDIAENIIKTDYKESDSSNSTPLYLYSPKPVQTSPQGLSTNTSPSSTPWAATTNEHRVHKLAASKFENLSRAPTQPESPIVKPRKMSKEKFLPTTQAQIQENDRLTTPYLVKSVDKTSNVRKISDQFNNKTPSSPDTCSTYSTVKYGQPSPKVQDLSNYKPQNYTITYPNSKHQSYPSKPTEYEYQPYQKFESTQKYNSINQNQSYQKYQDQPQRYSQPTYQSQVHQKTQTYSQPSPQSYPKPLQTYPQPSQTYTQPTYTHGSFKTKNAETKPQPRNYSFQYNQPQKLHTTPKVYQEQPKSQKPPEEYTSQQFIQFNQPKPTKEPQKHSSSSQKQSKPQEAIPIFDYSSPDSSPTPQKPQYQRQSSQESVKEYEAAVTRVMKGPVSHQAVTVQQKSPKGRDEHDMEAAFSLKSVLQKFSQMEKNDENIKPSKNKTQNEIPTERKLSMDSSILLQNKSSKAAATSTNLQRTQSFKKPYQGENDSPPSFLVNGKPLSMESTEINEDGESVITSKFHIPVTINTPKPQVSKPEIKVPSPTKQMLSKSDSWHQLMHEQQKTQQKPAQNSKPVTRSKSSHTLAVPTIQFQAGMTKDEVVQKKRTVEAYFSGQLSPPSLSKTPSDDSLDKSDKTESKGSKTSINRKKTSEKISIHRHSSGVARSRTLPNIVCPNLLDESKVEESFEDLFRSNA</sequence>
<feature type="compositionally biased region" description="Polar residues" evidence="1">
    <location>
        <begin position="1128"/>
        <end position="1154"/>
    </location>
</feature>
<gene>
    <name evidence="2" type="ORF">ILUMI_08168</name>
</gene>
<dbReference type="Proteomes" id="UP000801492">
    <property type="component" value="Unassembled WGS sequence"/>
</dbReference>
<feature type="compositionally biased region" description="Basic and acidic residues" evidence="1">
    <location>
        <begin position="1298"/>
        <end position="1313"/>
    </location>
</feature>
<protein>
    <submittedName>
        <fullName evidence="2">Uncharacterized protein</fullName>
    </submittedName>
</protein>
<dbReference type="EMBL" id="VTPC01003801">
    <property type="protein sequence ID" value="KAF2898003.1"/>
    <property type="molecule type" value="Genomic_DNA"/>
</dbReference>
<feature type="region of interest" description="Disordered" evidence="1">
    <location>
        <begin position="149"/>
        <end position="247"/>
    </location>
</feature>
<dbReference type="OrthoDB" id="6381429at2759"/>
<evidence type="ECO:0000313" key="3">
    <source>
        <dbReference type="Proteomes" id="UP000801492"/>
    </source>
</evidence>
<feature type="region of interest" description="Disordered" evidence="1">
    <location>
        <begin position="1200"/>
        <end position="1271"/>
    </location>
</feature>
<feature type="compositionally biased region" description="Polar residues" evidence="1">
    <location>
        <begin position="149"/>
        <end position="184"/>
    </location>
</feature>
<feature type="compositionally biased region" description="Polar residues" evidence="1">
    <location>
        <begin position="1030"/>
        <end position="1049"/>
    </location>
</feature>
<organism evidence="2 3">
    <name type="scientific">Ignelater luminosus</name>
    <name type="common">Cucubano</name>
    <name type="synonym">Pyrophorus luminosus</name>
    <dbReference type="NCBI Taxonomy" id="2038154"/>
    <lineage>
        <taxon>Eukaryota</taxon>
        <taxon>Metazoa</taxon>
        <taxon>Ecdysozoa</taxon>
        <taxon>Arthropoda</taxon>
        <taxon>Hexapoda</taxon>
        <taxon>Insecta</taxon>
        <taxon>Pterygota</taxon>
        <taxon>Neoptera</taxon>
        <taxon>Endopterygota</taxon>
        <taxon>Coleoptera</taxon>
        <taxon>Polyphaga</taxon>
        <taxon>Elateriformia</taxon>
        <taxon>Elateroidea</taxon>
        <taxon>Elateridae</taxon>
        <taxon>Agrypninae</taxon>
        <taxon>Pyrophorini</taxon>
        <taxon>Ignelater</taxon>
    </lineage>
</organism>
<feature type="compositionally biased region" description="Polar residues" evidence="1">
    <location>
        <begin position="35"/>
        <end position="44"/>
    </location>
</feature>
<feature type="region of interest" description="Disordered" evidence="1">
    <location>
        <begin position="274"/>
        <end position="309"/>
    </location>
</feature>
<feature type="compositionally biased region" description="Polar residues" evidence="1">
    <location>
        <begin position="955"/>
        <end position="970"/>
    </location>
</feature>
<evidence type="ECO:0000256" key="1">
    <source>
        <dbReference type="SAM" id="MobiDB-lite"/>
    </source>
</evidence>
<feature type="compositionally biased region" description="Polar residues" evidence="1">
    <location>
        <begin position="1237"/>
        <end position="1267"/>
    </location>
</feature>
<feature type="compositionally biased region" description="Low complexity" evidence="1">
    <location>
        <begin position="198"/>
        <end position="213"/>
    </location>
</feature>
<feature type="region of interest" description="Disordered" evidence="1">
    <location>
        <begin position="886"/>
        <end position="1087"/>
    </location>
</feature>
<feature type="region of interest" description="Disordered" evidence="1">
    <location>
        <begin position="93"/>
        <end position="132"/>
    </location>
</feature>
<feature type="compositionally biased region" description="Low complexity" evidence="1">
    <location>
        <begin position="720"/>
        <end position="730"/>
    </location>
</feature>
<feature type="region of interest" description="Disordered" evidence="1">
    <location>
        <begin position="1"/>
        <end position="20"/>
    </location>
</feature>
<comment type="caution">
    <text evidence="2">The sequence shown here is derived from an EMBL/GenBank/DDBJ whole genome shotgun (WGS) entry which is preliminary data.</text>
</comment>
<feature type="compositionally biased region" description="Polar residues" evidence="1">
    <location>
        <begin position="806"/>
        <end position="826"/>
    </location>
</feature>
<accession>A0A8K0GHA7</accession>
<feature type="compositionally biased region" description="Polar residues" evidence="1">
    <location>
        <begin position="653"/>
        <end position="672"/>
    </location>
</feature>
<feature type="region of interest" description="Disordered" evidence="1">
    <location>
        <begin position="27"/>
        <end position="47"/>
    </location>
</feature>
<feature type="region of interest" description="Disordered" evidence="1">
    <location>
        <begin position="1284"/>
        <end position="1344"/>
    </location>
</feature>
<feature type="region of interest" description="Disordered" evidence="1">
    <location>
        <begin position="806"/>
        <end position="862"/>
    </location>
</feature>
<feature type="compositionally biased region" description="Low complexity" evidence="1">
    <location>
        <begin position="1009"/>
        <end position="1021"/>
    </location>
</feature>
<keyword evidence="3" id="KW-1185">Reference proteome</keyword>
<feature type="region of interest" description="Disordered" evidence="1">
    <location>
        <begin position="1102"/>
        <end position="1173"/>
    </location>
</feature>
<feature type="non-terminal residue" evidence="2">
    <location>
        <position position="1"/>
    </location>
</feature>
<evidence type="ECO:0000313" key="2">
    <source>
        <dbReference type="EMBL" id="KAF2898003.1"/>
    </source>
</evidence>
<feature type="region of interest" description="Disordered" evidence="1">
    <location>
        <begin position="693"/>
        <end position="730"/>
    </location>
</feature>
<feature type="compositionally biased region" description="Polar residues" evidence="1">
    <location>
        <begin position="886"/>
        <end position="907"/>
    </location>
</feature>
<feature type="compositionally biased region" description="Low complexity" evidence="1">
    <location>
        <begin position="908"/>
        <end position="941"/>
    </location>
</feature>
<feature type="compositionally biased region" description="Polar residues" evidence="1">
    <location>
        <begin position="1287"/>
        <end position="1297"/>
    </location>
</feature>
<feature type="compositionally biased region" description="Polar residues" evidence="1">
    <location>
        <begin position="836"/>
        <end position="859"/>
    </location>
</feature>
<name>A0A8K0GHA7_IGNLU</name>
<reference evidence="2" key="1">
    <citation type="submission" date="2019-08" db="EMBL/GenBank/DDBJ databases">
        <title>The genome of the North American firefly Photinus pyralis.</title>
        <authorList>
            <consortium name="Photinus pyralis genome working group"/>
            <person name="Fallon T.R."/>
            <person name="Sander Lower S.E."/>
            <person name="Weng J.-K."/>
        </authorList>
    </citation>
    <scope>NUCLEOTIDE SEQUENCE</scope>
    <source>
        <strain evidence="2">TRF0915ILg1</strain>
        <tissue evidence="2">Whole body</tissue>
    </source>
</reference>
<feature type="region of interest" description="Disordered" evidence="1">
    <location>
        <begin position="653"/>
        <end position="681"/>
    </location>
</feature>
<feature type="compositionally biased region" description="Basic and acidic residues" evidence="1">
    <location>
        <begin position="1"/>
        <end position="18"/>
    </location>
</feature>
<feature type="compositionally biased region" description="Polar residues" evidence="1">
    <location>
        <begin position="989"/>
        <end position="1001"/>
    </location>
</feature>
<proteinExistence type="predicted"/>